<feature type="compositionally biased region" description="Polar residues" evidence="1">
    <location>
        <begin position="27"/>
        <end position="39"/>
    </location>
</feature>
<dbReference type="EMBL" id="KE525341">
    <property type="protein sequence ID" value="KFB48586.1"/>
    <property type="molecule type" value="Genomic_DNA"/>
</dbReference>
<dbReference type="EnsemblMetazoa" id="ASIC016572-RA">
    <property type="protein sequence ID" value="ASIC016572-PA"/>
    <property type="gene ID" value="ASIC016572"/>
</dbReference>
<name>A0A084WEE2_ANOSI</name>
<evidence type="ECO:0000313" key="2">
    <source>
        <dbReference type="EMBL" id="KFB48586.1"/>
    </source>
</evidence>
<reference evidence="3" key="2">
    <citation type="submission" date="2020-05" db="UniProtKB">
        <authorList>
            <consortium name="EnsemblMetazoa"/>
        </authorList>
    </citation>
    <scope>IDENTIFICATION</scope>
</reference>
<evidence type="ECO:0000256" key="1">
    <source>
        <dbReference type="SAM" id="MobiDB-lite"/>
    </source>
</evidence>
<feature type="compositionally biased region" description="Gly residues" evidence="1">
    <location>
        <begin position="1"/>
        <end position="11"/>
    </location>
</feature>
<reference evidence="2 4" key="1">
    <citation type="journal article" date="2014" name="BMC Genomics">
        <title>Genome sequence of Anopheles sinensis provides insight into genetics basis of mosquito competence for malaria parasites.</title>
        <authorList>
            <person name="Zhou D."/>
            <person name="Zhang D."/>
            <person name="Ding G."/>
            <person name="Shi L."/>
            <person name="Hou Q."/>
            <person name="Ye Y."/>
            <person name="Xu Y."/>
            <person name="Zhou H."/>
            <person name="Xiong C."/>
            <person name="Li S."/>
            <person name="Yu J."/>
            <person name="Hong S."/>
            <person name="Yu X."/>
            <person name="Zou P."/>
            <person name="Chen C."/>
            <person name="Chang X."/>
            <person name="Wang W."/>
            <person name="Lv Y."/>
            <person name="Sun Y."/>
            <person name="Ma L."/>
            <person name="Shen B."/>
            <person name="Zhu C."/>
        </authorList>
    </citation>
    <scope>NUCLEOTIDE SEQUENCE [LARGE SCALE GENOMIC DNA]</scope>
</reference>
<dbReference type="Proteomes" id="UP000030765">
    <property type="component" value="Unassembled WGS sequence"/>
</dbReference>
<sequence>MGGKVLPGDGGAVTDEGRPAEQRTEATDNGTRSLPATNGRQNVDQFQFARRKCRVRARIVSSSWLRVPLGSGFIRRLSSLLLDSVCLHRDREWFGHARMFDGYEWPRFVVLIHYYPNGPLAKVPKGAKVSRVQWNVNPTTLVLVSPLRTSSKDLTFNGWSSSTARRWAMTKATSYEANIQRAVIT</sequence>
<protein>
    <submittedName>
        <fullName evidence="2 3">Uncharacterized protein</fullName>
    </submittedName>
</protein>
<feature type="region of interest" description="Disordered" evidence="1">
    <location>
        <begin position="1"/>
        <end position="39"/>
    </location>
</feature>
<evidence type="ECO:0000313" key="3">
    <source>
        <dbReference type="EnsemblMetazoa" id="ASIC016572-PA"/>
    </source>
</evidence>
<organism evidence="2">
    <name type="scientific">Anopheles sinensis</name>
    <name type="common">Mosquito</name>
    <dbReference type="NCBI Taxonomy" id="74873"/>
    <lineage>
        <taxon>Eukaryota</taxon>
        <taxon>Metazoa</taxon>
        <taxon>Ecdysozoa</taxon>
        <taxon>Arthropoda</taxon>
        <taxon>Hexapoda</taxon>
        <taxon>Insecta</taxon>
        <taxon>Pterygota</taxon>
        <taxon>Neoptera</taxon>
        <taxon>Endopterygota</taxon>
        <taxon>Diptera</taxon>
        <taxon>Nematocera</taxon>
        <taxon>Culicoidea</taxon>
        <taxon>Culicidae</taxon>
        <taxon>Anophelinae</taxon>
        <taxon>Anopheles</taxon>
    </lineage>
</organism>
<keyword evidence="4" id="KW-1185">Reference proteome</keyword>
<feature type="compositionally biased region" description="Basic and acidic residues" evidence="1">
    <location>
        <begin position="15"/>
        <end position="26"/>
    </location>
</feature>
<proteinExistence type="predicted"/>
<dbReference type="VEuPathDB" id="VectorBase:ASIC016572"/>
<dbReference type="EMBL" id="ATLV01023205">
    <property type="status" value="NOT_ANNOTATED_CDS"/>
    <property type="molecule type" value="Genomic_DNA"/>
</dbReference>
<dbReference type="AlphaFoldDB" id="A0A084WEE2"/>
<gene>
    <name evidence="2" type="ORF">ZHAS_00016572</name>
</gene>
<evidence type="ECO:0000313" key="4">
    <source>
        <dbReference type="Proteomes" id="UP000030765"/>
    </source>
</evidence>
<accession>A0A084WEE2</accession>